<dbReference type="Proteomes" id="UP000663193">
    <property type="component" value="Chromosome 14"/>
</dbReference>
<evidence type="ECO:0000313" key="2">
    <source>
        <dbReference type="Proteomes" id="UP000663193"/>
    </source>
</evidence>
<protein>
    <submittedName>
        <fullName evidence="1">Uncharacterized protein</fullName>
    </submittedName>
</protein>
<gene>
    <name evidence="1" type="ORF">JI435_418810</name>
</gene>
<dbReference type="AlphaFoldDB" id="A0A7U2FCR3"/>
<evidence type="ECO:0000313" key="1">
    <source>
        <dbReference type="EMBL" id="QRD02897.1"/>
    </source>
</evidence>
<sequence length="93" mass="10922">MAFNFFLQFGTTASVLPLSRSHPYYFNKPTRSGFAEPLFPLRLHHSNLYHGKHTLFSCIVGSFWSIIQNITPALPCWRYWCQRCSLVSNPWWP</sequence>
<keyword evidence="2" id="KW-1185">Reference proteome</keyword>
<name>A0A7U2FCR3_PHANO</name>
<proteinExistence type="predicted"/>
<organism evidence="1 2">
    <name type="scientific">Phaeosphaeria nodorum (strain SN15 / ATCC MYA-4574 / FGSC 10173)</name>
    <name type="common">Glume blotch fungus</name>
    <name type="synonym">Parastagonospora nodorum</name>
    <dbReference type="NCBI Taxonomy" id="321614"/>
    <lineage>
        <taxon>Eukaryota</taxon>
        <taxon>Fungi</taxon>
        <taxon>Dikarya</taxon>
        <taxon>Ascomycota</taxon>
        <taxon>Pezizomycotina</taxon>
        <taxon>Dothideomycetes</taxon>
        <taxon>Pleosporomycetidae</taxon>
        <taxon>Pleosporales</taxon>
        <taxon>Pleosporineae</taxon>
        <taxon>Phaeosphaeriaceae</taxon>
        <taxon>Parastagonospora</taxon>
    </lineage>
</organism>
<dbReference type="EMBL" id="CP069036">
    <property type="protein sequence ID" value="QRD02897.1"/>
    <property type="molecule type" value="Genomic_DNA"/>
</dbReference>
<reference evidence="2" key="1">
    <citation type="journal article" date="2021" name="BMC Genomics">
        <title>Chromosome-level genome assembly and manually-curated proteome of model necrotroph Parastagonospora nodorum Sn15 reveals a genome-wide trove of candidate effector homologs, and redundancy of virulence-related functions within an accessory chromosome.</title>
        <authorList>
            <person name="Bertazzoni S."/>
            <person name="Jones D.A.B."/>
            <person name="Phan H.T."/>
            <person name="Tan K.-C."/>
            <person name="Hane J.K."/>
        </authorList>
    </citation>
    <scope>NUCLEOTIDE SEQUENCE [LARGE SCALE GENOMIC DNA]</scope>
    <source>
        <strain evidence="2">SN15 / ATCC MYA-4574 / FGSC 10173)</strain>
    </source>
</reference>
<accession>A0A7U2FCR3</accession>
<dbReference type="VEuPathDB" id="FungiDB:JI435_418810"/>